<dbReference type="GO" id="GO:0016358">
    <property type="term" value="P:dendrite development"/>
    <property type="evidence" value="ECO:0007669"/>
    <property type="project" value="TreeGrafter"/>
</dbReference>
<dbReference type="GO" id="GO:0005874">
    <property type="term" value="C:microtubule"/>
    <property type="evidence" value="ECO:0007669"/>
    <property type="project" value="InterPro"/>
</dbReference>
<dbReference type="GO" id="GO:0030425">
    <property type="term" value="C:dendrite"/>
    <property type="evidence" value="ECO:0007669"/>
    <property type="project" value="TreeGrafter"/>
</dbReference>
<dbReference type="GO" id="GO:0005829">
    <property type="term" value="C:cytosol"/>
    <property type="evidence" value="ECO:0007669"/>
    <property type="project" value="TreeGrafter"/>
</dbReference>
<dbReference type="GO" id="GO:0007409">
    <property type="term" value="P:axonogenesis"/>
    <property type="evidence" value="ECO:0007669"/>
    <property type="project" value="TreeGrafter"/>
</dbReference>
<organism evidence="3 4">
    <name type="scientific">Scophthalmus maximus</name>
    <name type="common">Turbot</name>
    <name type="synonym">Psetta maxima</name>
    <dbReference type="NCBI Taxonomy" id="52904"/>
    <lineage>
        <taxon>Eukaryota</taxon>
        <taxon>Metazoa</taxon>
        <taxon>Chordata</taxon>
        <taxon>Craniata</taxon>
        <taxon>Vertebrata</taxon>
        <taxon>Euteleostomi</taxon>
        <taxon>Actinopterygii</taxon>
        <taxon>Neopterygii</taxon>
        <taxon>Teleostei</taxon>
        <taxon>Neoteleostei</taxon>
        <taxon>Acanthomorphata</taxon>
        <taxon>Carangaria</taxon>
        <taxon>Pleuronectiformes</taxon>
        <taxon>Pleuronectoidei</taxon>
        <taxon>Scophthalmidae</taxon>
        <taxon>Scophthalmus</taxon>
    </lineage>
</organism>
<dbReference type="GO" id="GO:0005875">
    <property type="term" value="C:microtubule associated complex"/>
    <property type="evidence" value="ECO:0007669"/>
    <property type="project" value="TreeGrafter"/>
</dbReference>
<feature type="domain" description="Microtubule-associated protein 1B/S N-terminal" evidence="2">
    <location>
        <begin position="44"/>
        <end position="100"/>
    </location>
</feature>
<dbReference type="GO" id="GO:0031114">
    <property type="term" value="P:regulation of microtubule depolymerization"/>
    <property type="evidence" value="ECO:0007669"/>
    <property type="project" value="TreeGrafter"/>
</dbReference>
<protein>
    <recommendedName>
        <fullName evidence="2">Microtubule-associated protein 1B/S N-terminal domain-containing protein</fullName>
    </recommendedName>
</protein>
<dbReference type="GO" id="GO:0003779">
    <property type="term" value="F:actin binding"/>
    <property type="evidence" value="ECO:0007669"/>
    <property type="project" value="TreeGrafter"/>
</dbReference>
<dbReference type="InterPro" id="IPR056617">
    <property type="entry name" value="MAP1B/S_N"/>
</dbReference>
<comment type="caution">
    <text evidence="3">The sequence shown here is derived from an EMBL/GenBank/DDBJ whole genome shotgun (WGS) entry which is preliminary data.</text>
</comment>
<dbReference type="GO" id="GO:0008017">
    <property type="term" value="F:microtubule binding"/>
    <property type="evidence" value="ECO:0007669"/>
    <property type="project" value="InterPro"/>
</dbReference>
<evidence type="ECO:0000313" key="3">
    <source>
        <dbReference type="EMBL" id="KAF0042721.1"/>
    </source>
</evidence>
<dbReference type="GO" id="GO:0043025">
    <property type="term" value="C:neuronal cell body"/>
    <property type="evidence" value="ECO:0007669"/>
    <property type="project" value="TreeGrafter"/>
</dbReference>
<reference evidence="3 4" key="1">
    <citation type="submission" date="2019-06" db="EMBL/GenBank/DDBJ databases">
        <title>Draft genomes of female and male turbot (Scophthalmus maximus).</title>
        <authorList>
            <person name="Xu H."/>
            <person name="Xu X.-W."/>
            <person name="Shao C."/>
            <person name="Chen S."/>
        </authorList>
    </citation>
    <scope>NUCLEOTIDE SEQUENCE [LARGE SCALE GENOMIC DNA]</scope>
    <source>
        <strain evidence="3">Ysfricsl-2016a</strain>
        <tissue evidence="3">Blood</tissue>
    </source>
</reference>
<feature type="region of interest" description="Disordered" evidence="1">
    <location>
        <begin position="16"/>
        <end position="36"/>
    </location>
</feature>
<dbReference type="Proteomes" id="UP000438429">
    <property type="component" value="Unassembled WGS sequence"/>
</dbReference>
<dbReference type="InterPro" id="IPR026074">
    <property type="entry name" value="MAP1"/>
</dbReference>
<dbReference type="GO" id="GO:0045202">
    <property type="term" value="C:synapse"/>
    <property type="evidence" value="ECO:0007669"/>
    <property type="project" value="TreeGrafter"/>
</dbReference>
<name>A0A6A4TIM3_SCOMX</name>
<dbReference type="EMBL" id="VEVO01000004">
    <property type="protein sequence ID" value="KAF0042721.1"/>
    <property type="molecule type" value="Genomic_DNA"/>
</dbReference>
<gene>
    <name evidence="3" type="ORF">F2P81_004058</name>
</gene>
<accession>A0A6A4TIM3</accession>
<proteinExistence type="predicted"/>
<dbReference type="PANTHER" id="PTHR13843:SF6">
    <property type="entry name" value="MICROTUBULE-ASSOCIATED PROTEIN 1A"/>
    <property type="match status" value="1"/>
</dbReference>
<evidence type="ECO:0000256" key="1">
    <source>
        <dbReference type="SAM" id="MobiDB-lite"/>
    </source>
</evidence>
<evidence type="ECO:0000259" key="2">
    <source>
        <dbReference type="Pfam" id="PF23415"/>
    </source>
</evidence>
<evidence type="ECO:0000313" key="4">
    <source>
        <dbReference type="Proteomes" id="UP000438429"/>
    </source>
</evidence>
<dbReference type="PANTHER" id="PTHR13843">
    <property type="entry name" value="MICROTUBULE-ASSOCIATED PROTEIN"/>
    <property type="match status" value="1"/>
</dbReference>
<dbReference type="Pfam" id="PF23415">
    <property type="entry name" value="MAPB1_N"/>
    <property type="match status" value="1"/>
</dbReference>
<dbReference type="AlphaFoldDB" id="A0A6A4TIM3"/>
<sequence>MEIPIAAAAAAAEQAEPVSVQHHGQRRAAAAAAAAAPQHRRHRMLIVVGEVSTSHHLDAARKQITQGLRSWNVDLTVCGLNKELQAFETRHTAQFSAHVKALTSPTDTRSKILREDDVGIDDTEMF</sequence>
<dbReference type="GO" id="GO:0000226">
    <property type="term" value="P:microtubule cytoskeleton organization"/>
    <property type="evidence" value="ECO:0007669"/>
    <property type="project" value="InterPro"/>
</dbReference>